<dbReference type="Gene3D" id="3.40.190.10">
    <property type="entry name" value="Periplasmic binding protein-like II"/>
    <property type="match status" value="2"/>
</dbReference>
<gene>
    <name evidence="2" type="ORF">O3P69_000063</name>
</gene>
<dbReference type="AlphaFoldDB" id="A0AAW0UVZ1"/>
<dbReference type="PANTHER" id="PTHR35841">
    <property type="entry name" value="PHOSPHONATES-BINDING PERIPLASMIC PROTEIN"/>
    <property type="match status" value="1"/>
</dbReference>
<dbReference type="Proteomes" id="UP001487740">
    <property type="component" value="Unassembled WGS sequence"/>
</dbReference>
<sequence>MGHIDALIPNHLRGLERVVWLLFFVLLCSARLLSAPCLSKMSTNNTILRVATYMCPGMPVEYYEFLAEYLEHELGIRTELLYSSRSKGPNITRGDQDRVDLAFVSTVAYLEEYRSSSCPFHLLPVGAVTVHPTKGSLLGYYSDIVVHRDVKDRVKEFYDIRGCKFVHARENSLASNRLVLRMLKQMGEDASFFSDIQASGDHMSSIEMVVSKKAEVAVVDSLSLSNYLTRHYYQQPELHLQVSWGPLPPHPIIFNTKLPADLVKRIEESLLSLQKKPGWKERLENFSITGFHKTSFDNYLEAIDILEATQSLSFGITYY</sequence>
<proteinExistence type="predicted"/>
<dbReference type="SUPFAM" id="SSF53850">
    <property type="entry name" value="Periplasmic binding protein-like II"/>
    <property type="match status" value="1"/>
</dbReference>
<organism evidence="2 3">
    <name type="scientific">Scylla paramamosain</name>
    <name type="common">Mud crab</name>
    <dbReference type="NCBI Taxonomy" id="85552"/>
    <lineage>
        <taxon>Eukaryota</taxon>
        <taxon>Metazoa</taxon>
        <taxon>Ecdysozoa</taxon>
        <taxon>Arthropoda</taxon>
        <taxon>Crustacea</taxon>
        <taxon>Multicrustacea</taxon>
        <taxon>Malacostraca</taxon>
        <taxon>Eumalacostraca</taxon>
        <taxon>Eucarida</taxon>
        <taxon>Decapoda</taxon>
        <taxon>Pleocyemata</taxon>
        <taxon>Brachyura</taxon>
        <taxon>Eubrachyura</taxon>
        <taxon>Portunoidea</taxon>
        <taxon>Portunidae</taxon>
        <taxon>Portuninae</taxon>
        <taxon>Scylla</taxon>
    </lineage>
</organism>
<feature type="chain" id="PRO_5044013216" description="Phosphate/phosphite/phosphonate ABC transporter substrate-binding protein" evidence="1">
    <location>
        <begin position="31"/>
        <end position="319"/>
    </location>
</feature>
<evidence type="ECO:0000313" key="2">
    <source>
        <dbReference type="EMBL" id="KAK8403706.1"/>
    </source>
</evidence>
<keyword evidence="1" id="KW-0732">Signal</keyword>
<dbReference type="PANTHER" id="PTHR35841:SF1">
    <property type="entry name" value="PHOSPHONATES-BINDING PERIPLASMIC PROTEIN"/>
    <property type="match status" value="1"/>
</dbReference>
<comment type="caution">
    <text evidence="2">The sequence shown here is derived from an EMBL/GenBank/DDBJ whole genome shotgun (WGS) entry which is preliminary data.</text>
</comment>
<dbReference type="Pfam" id="PF12974">
    <property type="entry name" value="Phosphonate-bd"/>
    <property type="match status" value="1"/>
</dbReference>
<name>A0AAW0UVZ1_SCYPA</name>
<dbReference type="EMBL" id="JARAKH010000005">
    <property type="protein sequence ID" value="KAK8403706.1"/>
    <property type="molecule type" value="Genomic_DNA"/>
</dbReference>
<evidence type="ECO:0000313" key="3">
    <source>
        <dbReference type="Proteomes" id="UP001487740"/>
    </source>
</evidence>
<reference evidence="2 3" key="1">
    <citation type="submission" date="2023-03" db="EMBL/GenBank/DDBJ databases">
        <title>High-quality genome of Scylla paramamosain provides insights in environmental adaptation.</title>
        <authorList>
            <person name="Zhang L."/>
        </authorList>
    </citation>
    <scope>NUCLEOTIDE SEQUENCE [LARGE SCALE GENOMIC DNA]</scope>
    <source>
        <strain evidence="2">LZ_2023a</strain>
        <tissue evidence="2">Muscle</tissue>
    </source>
</reference>
<accession>A0AAW0UVZ1</accession>
<evidence type="ECO:0000256" key="1">
    <source>
        <dbReference type="SAM" id="SignalP"/>
    </source>
</evidence>
<protein>
    <recommendedName>
        <fullName evidence="4">Phosphate/phosphite/phosphonate ABC transporter substrate-binding protein</fullName>
    </recommendedName>
</protein>
<feature type="signal peptide" evidence="1">
    <location>
        <begin position="1"/>
        <end position="30"/>
    </location>
</feature>
<evidence type="ECO:0008006" key="4">
    <source>
        <dbReference type="Google" id="ProtNLM"/>
    </source>
</evidence>
<keyword evidence="3" id="KW-1185">Reference proteome</keyword>